<keyword evidence="5 7" id="KW-1133">Transmembrane helix</keyword>
<evidence type="ECO:0000256" key="3">
    <source>
        <dbReference type="ARBA" id="ARBA00022475"/>
    </source>
</evidence>
<evidence type="ECO:0000313" key="9">
    <source>
        <dbReference type="EMBL" id="NGO53909.1"/>
    </source>
</evidence>
<evidence type="ECO:0000256" key="4">
    <source>
        <dbReference type="ARBA" id="ARBA00022692"/>
    </source>
</evidence>
<dbReference type="PANTHER" id="PTHR30151:SF20">
    <property type="entry name" value="ABC TRANSPORTER PERMEASE PROTEIN HI_0355-RELATED"/>
    <property type="match status" value="1"/>
</dbReference>
<comment type="caution">
    <text evidence="9">The sequence shown here is derived from an EMBL/GenBank/DDBJ whole genome shotgun (WGS) entry which is preliminary data.</text>
</comment>
<dbReference type="PANTHER" id="PTHR30151">
    <property type="entry name" value="ALKANE SULFONATE ABC TRANSPORTER-RELATED, MEMBRANE SUBUNIT"/>
    <property type="match status" value="1"/>
</dbReference>
<dbReference type="Proteomes" id="UP001642900">
    <property type="component" value="Unassembled WGS sequence"/>
</dbReference>
<evidence type="ECO:0000259" key="8">
    <source>
        <dbReference type="PROSITE" id="PS50928"/>
    </source>
</evidence>
<dbReference type="SUPFAM" id="SSF161098">
    <property type="entry name" value="MetI-like"/>
    <property type="match status" value="1"/>
</dbReference>
<evidence type="ECO:0000256" key="5">
    <source>
        <dbReference type="ARBA" id="ARBA00022989"/>
    </source>
</evidence>
<dbReference type="GO" id="GO:0055085">
    <property type="term" value="P:transmembrane transport"/>
    <property type="evidence" value="ECO:0007669"/>
    <property type="project" value="InterPro"/>
</dbReference>
<protein>
    <submittedName>
        <fullName evidence="9">ABC transporter permease</fullName>
    </submittedName>
</protein>
<dbReference type="InterPro" id="IPR000515">
    <property type="entry name" value="MetI-like"/>
</dbReference>
<sequence length="252" mass="27061">MIAHGGLSPTAQAVLPILGVGSLLVAWQFLLPAAGVPAYIVPTPSAIFAVFAKSGPLLLGNFWPTAIEAIAGFTIGNFSAILLAIVFVHSRILQAAYFPVVLFFNTIPVLALSPIIILIFGLGMTPKIVIAAVICFFPTLINMIRGLDSATANEHELFRVLSSNRSELFWRLRLPRALPMLFSSLRIASATAVIGAIVGEWIGSDKGLGALIIQATFNYQSDRLYAAIVLSSLLSIGLFLVVVTVERKLIRY</sequence>
<keyword evidence="2 7" id="KW-0813">Transport</keyword>
<dbReference type="GO" id="GO:0005886">
    <property type="term" value="C:plasma membrane"/>
    <property type="evidence" value="ECO:0007669"/>
    <property type="project" value="UniProtKB-SubCell"/>
</dbReference>
<dbReference type="PROSITE" id="PS50928">
    <property type="entry name" value="ABC_TM1"/>
    <property type="match status" value="1"/>
</dbReference>
<feature type="transmembrane region" description="Helical" evidence="7">
    <location>
        <begin position="224"/>
        <end position="245"/>
    </location>
</feature>
<gene>
    <name evidence="9" type="ORF">G6N73_22580</name>
</gene>
<dbReference type="Gene3D" id="1.10.3720.10">
    <property type="entry name" value="MetI-like"/>
    <property type="match status" value="1"/>
</dbReference>
<evidence type="ECO:0000256" key="6">
    <source>
        <dbReference type="ARBA" id="ARBA00023136"/>
    </source>
</evidence>
<reference evidence="9 10" key="1">
    <citation type="submission" date="2020-02" db="EMBL/GenBank/DDBJ databases">
        <title>Genome sequence of strain CCNWXJ40-4.</title>
        <authorList>
            <person name="Gao J."/>
            <person name="Sun J."/>
        </authorList>
    </citation>
    <scope>NUCLEOTIDE SEQUENCE [LARGE SCALE GENOMIC DNA]</scope>
    <source>
        <strain evidence="9 10">CCNWXJ 40-4</strain>
    </source>
</reference>
<name>A0A6G4WH30_9HYPH</name>
<feature type="transmembrane region" description="Helical" evidence="7">
    <location>
        <begin position="100"/>
        <end position="122"/>
    </location>
</feature>
<keyword evidence="6 7" id="KW-0472">Membrane</keyword>
<feature type="transmembrane region" description="Helical" evidence="7">
    <location>
        <begin position="128"/>
        <end position="147"/>
    </location>
</feature>
<comment type="subcellular location">
    <subcellularLocation>
        <location evidence="1 7">Cell membrane</location>
        <topology evidence="1 7">Multi-pass membrane protein</topology>
    </subcellularLocation>
</comment>
<dbReference type="RefSeq" id="WP_165031734.1">
    <property type="nucleotide sequence ID" value="NZ_JAAKZF010000040.1"/>
</dbReference>
<evidence type="ECO:0000256" key="2">
    <source>
        <dbReference type="ARBA" id="ARBA00022448"/>
    </source>
</evidence>
<feature type="transmembrane region" description="Helical" evidence="7">
    <location>
        <begin position="181"/>
        <end position="204"/>
    </location>
</feature>
<comment type="similarity">
    <text evidence="7">Belongs to the binding-protein-dependent transport system permease family.</text>
</comment>
<evidence type="ECO:0000256" key="7">
    <source>
        <dbReference type="RuleBase" id="RU363032"/>
    </source>
</evidence>
<feature type="transmembrane region" description="Helical" evidence="7">
    <location>
        <begin position="69"/>
        <end position="88"/>
    </location>
</feature>
<evidence type="ECO:0000256" key="1">
    <source>
        <dbReference type="ARBA" id="ARBA00004651"/>
    </source>
</evidence>
<feature type="transmembrane region" description="Helical" evidence="7">
    <location>
        <begin position="13"/>
        <end position="34"/>
    </location>
</feature>
<dbReference type="CDD" id="cd06261">
    <property type="entry name" value="TM_PBP2"/>
    <property type="match status" value="1"/>
</dbReference>
<dbReference type="AlphaFoldDB" id="A0A6G4WH30"/>
<dbReference type="InterPro" id="IPR035906">
    <property type="entry name" value="MetI-like_sf"/>
</dbReference>
<keyword evidence="10" id="KW-1185">Reference proteome</keyword>
<organism evidence="9 10">
    <name type="scientific">Allomesorhizobium camelthorni</name>
    <dbReference type="NCBI Taxonomy" id="475069"/>
    <lineage>
        <taxon>Bacteria</taxon>
        <taxon>Pseudomonadati</taxon>
        <taxon>Pseudomonadota</taxon>
        <taxon>Alphaproteobacteria</taxon>
        <taxon>Hyphomicrobiales</taxon>
        <taxon>Phyllobacteriaceae</taxon>
        <taxon>Allomesorhizobium</taxon>
    </lineage>
</organism>
<dbReference type="EMBL" id="JAAKZF010000040">
    <property type="protein sequence ID" value="NGO53909.1"/>
    <property type="molecule type" value="Genomic_DNA"/>
</dbReference>
<keyword evidence="3" id="KW-1003">Cell membrane</keyword>
<dbReference type="Pfam" id="PF00528">
    <property type="entry name" value="BPD_transp_1"/>
    <property type="match status" value="1"/>
</dbReference>
<feature type="domain" description="ABC transmembrane type-1" evidence="8">
    <location>
        <begin position="62"/>
        <end position="246"/>
    </location>
</feature>
<evidence type="ECO:0000313" key="10">
    <source>
        <dbReference type="Proteomes" id="UP001642900"/>
    </source>
</evidence>
<proteinExistence type="inferred from homology"/>
<keyword evidence="4 7" id="KW-0812">Transmembrane</keyword>
<accession>A0A6G4WH30</accession>